<dbReference type="CDD" id="cd00657">
    <property type="entry name" value="Ferritin_like"/>
    <property type="match status" value="1"/>
</dbReference>
<dbReference type="InterPro" id="IPR009078">
    <property type="entry name" value="Ferritin-like_SF"/>
</dbReference>
<dbReference type="RefSeq" id="WP_227019341.1">
    <property type="nucleotide sequence ID" value="NZ_JAGSND010000011.1"/>
</dbReference>
<evidence type="ECO:0000313" key="2">
    <source>
        <dbReference type="EMBL" id="MBR0599207.1"/>
    </source>
</evidence>
<reference evidence="2" key="1">
    <citation type="submission" date="2021-04" db="EMBL/GenBank/DDBJ databases">
        <title>Sinoanaerobacter chloroacetimidivorans sp. nov., an obligate anaerobic bacterium isolated from anaerobic sludge.</title>
        <authorList>
            <person name="Bao Y."/>
        </authorList>
    </citation>
    <scope>NUCLEOTIDE SEQUENCE</scope>
    <source>
        <strain evidence="2">BAD-6</strain>
    </source>
</reference>
<gene>
    <name evidence="2" type="ORF">KCX82_15055</name>
</gene>
<dbReference type="GO" id="GO:0046872">
    <property type="term" value="F:metal ion binding"/>
    <property type="evidence" value="ECO:0007669"/>
    <property type="project" value="InterPro"/>
</dbReference>
<dbReference type="EMBL" id="JAGSND010000011">
    <property type="protein sequence ID" value="MBR0599207.1"/>
    <property type="molecule type" value="Genomic_DNA"/>
</dbReference>
<name>A0A8J7W1N5_9FIRM</name>
<dbReference type="Pfam" id="PF02915">
    <property type="entry name" value="Rubrerythrin"/>
    <property type="match status" value="1"/>
</dbReference>
<keyword evidence="3" id="KW-1185">Reference proteome</keyword>
<organism evidence="2 3">
    <name type="scientific">Sinanaerobacter chloroacetimidivorans</name>
    <dbReference type="NCBI Taxonomy" id="2818044"/>
    <lineage>
        <taxon>Bacteria</taxon>
        <taxon>Bacillati</taxon>
        <taxon>Bacillota</taxon>
        <taxon>Clostridia</taxon>
        <taxon>Peptostreptococcales</taxon>
        <taxon>Anaerovoracaceae</taxon>
        <taxon>Sinanaerobacter</taxon>
    </lineage>
</organism>
<evidence type="ECO:0000259" key="1">
    <source>
        <dbReference type="Pfam" id="PF02915"/>
    </source>
</evidence>
<protein>
    <submittedName>
        <fullName evidence="2">Ferritin-like domain-containing protein</fullName>
    </submittedName>
</protein>
<accession>A0A8J7W1N5</accession>
<dbReference type="SUPFAM" id="SSF47240">
    <property type="entry name" value="Ferritin-like"/>
    <property type="match status" value="1"/>
</dbReference>
<reference evidence="2" key="2">
    <citation type="submission" date="2021-04" db="EMBL/GenBank/DDBJ databases">
        <authorList>
            <person name="Liu J."/>
        </authorList>
    </citation>
    <scope>NUCLEOTIDE SEQUENCE</scope>
    <source>
        <strain evidence="2">BAD-6</strain>
    </source>
</reference>
<sequence length="131" mass="15262">MDTPERLQLYIDNEISAAALYRRLANIAEDQTVKELLNEFAEDEMNHADRFMEMYRMLTGKMHFPTETHPNISGSLKDALLDRVLEESNDAANYGKEAYITANNEVLKHMFHEAATKENFHTVRLLYMIHK</sequence>
<dbReference type="AlphaFoldDB" id="A0A8J7W1N5"/>
<evidence type="ECO:0000313" key="3">
    <source>
        <dbReference type="Proteomes" id="UP000675664"/>
    </source>
</evidence>
<dbReference type="Proteomes" id="UP000675664">
    <property type="component" value="Unassembled WGS sequence"/>
</dbReference>
<dbReference type="InterPro" id="IPR012347">
    <property type="entry name" value="Ferritin-like"/>
</dbReference>
<dbReference type="InterPro" id="IPR003251">
    <property type="entry name" value="Rr_diiron-bd_dom"/>
</dbReference>
<dbReference type="GO" id="GO:0016491">
    <property type="term" value="F:oxidoreductase activity"/>
    <property type="evidence" value="ECO:0007669"/>
    <property type="project" value="InterPro"/>
</dbReference>
<feature type="domain" description="Rubrerythrin diiron-binding" evidence="1">
    <location>
        <begin position="7"/>
        <end position="125"/>
    </location>
</feature>
<comment type="caution">
    <text evidence="2">The sequence shown here is derived from an EMBL/GenBank/DDBJ whole genome shotgun (WGS) entry which is preliminary data.</text>
</comment>
<proteinExistence type="predicted"/>
<dbReference type="Gene3D" id="1.20.1260.10">
    <property type="match status" value="1"/>
</dbReference>